<dbReference type="InterPro" id="IPR036770">
    <property type="entry name" value="Ankyrin_rpt-contain_sf"/>
</dbReference>
<dbReference type="PRINTS" id="PR01415">
    <property type="entry name" value="ANKYRIN"/>
</dbReference>
<keyword evidence="2" id="KW-0433">Leucine-rich repeat</keyword>
<feature type="repeat" description="ANK" evidence="5">
    <location>
        <begin position="642"/>
        <end position="674"/>
    </location>
</feature>
<dbReference type="SMART" id="SM00248">
    <property type="entry name" value="ANK"/>
    <property type="match status" value="3"/>
</dbReference>
<sequence length="1527" mass="173541">MEYKENKLLKKKAKYGLDENYEALAETCLLLGELYKEREEPLRALNEYKIAARAYDKLNKPMDRGIAYRMVGEMHSMLGQYKEALQNVQAYMRAATKEANVKALQEAHTTLGRVYLHRAETLQRQDKKSEAENDFTNAAKEFQTALTLCNDLPATVTRHQRIDMQARAHLNLGITYDYQAKENLAKDSIDRALRLAREADLFELQYTCYNALALCYSRWERKVTDGTENSGRTLSLLNQSLEVASRLPNRATKMCQTLMLMATFFLKMNDFHSARQTLKRAYRLQTPVADDAKRIERKLKVLVAVCRMEDELITTGETDLAKRKVLYERMGDGACKLRNFDKAIEYYHRMLQCAELLGETDRELQPCYVSLYQTYIDNRQYKEALVYLWKEHAIIANDPQESYHTLMKIAKLSERVDVSFFDVHNIYLRALEEAKKLHSIDLQRVSVQRAIKLLRAKCMDLMADQLEGEAIAAGINDLNLLPPDSEELPDYIHPNDLMDYDAEEEDEEEEASKEQNTPNVGDDIDLEADLSDDAELDPVLAVGGDVNSSALAATKVTEKRKRGKSFHVRRNAKGETQLHLAAIAGNKALAEQLLQQGHPINERDYCGWLPLHEACINGHADVVTLLLDKGAHVNDKGGTKCEGITPLHDACRNGHLDVIEVLLQRGANATVRTDKGETVLSMLDVWYEHLTIPLTQAESVQYQRIRESLVKQLDAAAIAISPPSTRIERSPEKAQRSSIERRERRRRISSGEDQELFTHAPVSSPGRSIRQTPVKGSSNGLSKSFRHRYAILDDDDDERYRSPVKIERPKQPAAVETYKLCMETLRNPIGSKLPSQSAEKRRPTYREYDEDEANDQDDWLIDDMKQASKKSRVCRDLHLRPSSAHTLERRKSSLSLMNSITSTKTTPDCTFTDPLLSAVIDSDDDSPEYIERDDEKAIHATIPDLQNNKAYSILMKNSAKSFRKTSQSRRNSSEVRSGSSLSRRSSSNLQSSLLDAGFQRVASPTWEQKENLAPQLTNDTTTPVTKPSGTCSQRLSTEETAPSKRSVRVMLDAGECYSVPYDEGATQTVGWLRDTVVKEYMMKHGKRPTVKLKPVDGSIGSVNSFSDADSLQVLLPNGLSAETTLHGQISGWERIDLGQYYDEYCEENNIENDKDLRKRLMAMDQNEIIVFESDFAYRVPSKKISPDHTLSLLFRVIFFQQDCLHTLDFSINGLTDEHMEELVRHLPACRRLRVLRLRLNMLTVRSVEMLGFTNPALGDGLLTELDLSQNPLEDAALEPLTRLCGILPSLRILRIRSTDITSFGSPNLPTIDVSRLETFDISENELTERTVQWLLQQITDGRLQEAHLNSLPVQCGDFKSKFWQTISDQQLDRLRLLNLTNCRLTDEEVDATLLPALARNCEALSQLNLSMNVELTARSFVALLRHCGGAVFRLQEVWFTHDIKLWLELETIVPTPEALLQLIEYSPTARYPHQIHTMLPVGCGEERYEALLASIGNCWRAVWPTRQSSTTRHEQGLEVTLRVDPFR</sequence>
<feature type="region of interest" description="Disordered" evidence="6">
    <location>
        <begin position="502"/>
        <end position="525"/>
    </location>
</feature>
<evidence type="ECO:0000313" key="7">
    <source>
        <dbReference type="EnsemblMetazoa" id="AFAF004324-PA"/>
    </source>
</evidence>
<dbReference type="InterPro" id="IPR032675">
    <property type="entry name" value="LRR_dom_sf"/>
</dbReference>
<dbReference type="InterPro" id="IPR019734">
    <property type="entry name" value="TPR_rpt"/>
</dbReference>
<dbReference type="InterPro" id="IPR002110">
    <property type="entry name" value="Ankyrin_rpt"/>
</dbReference>
<comment type="subcellular location">
    <subcellularLocation>
        <location evidence="1">Nucleus</location>
    </subcellularLocation>
</comment>
<dbReference type="PANTHER" id="PTHR46358">
    <property type="entry name" value="TONSOKU-LIKE PROTEIN"/>
    <property type="match status" value="1"/>
</dbReference>
<feature type="repeat" description="ANK" evidence="5">
    <location>
        <begin position="606"/>
        <end position="638"/>
    </location>
</feature>
<feature type="region of interest" description="Disordered" evidence="6">
    <location>
        <begin position="961"/>
        <end position="988"/>
    </location>
</feature>
<proteinExistence type="predicted"/>
<keyword evidence="8" id="KW-1185">Reference proteome</keyword>
<evidence type="ECO:0000256" key="2">
    <source>
        <dbReference type="ARBA" id="ARBA00022614"/>
    </source>
</evidence>
<dbReference type="PANTHER" id="PTHR46358:SF1">
    <property type="entry name" value="TONSOKU-LIKE PROTEIN"/>
    <property type="match status" value="1"/>
</dbReference>
<dbReference type="Pfam" id="PF12796">
    <property type="entry name" value="Ank_2"/>
    <property type="match status" value="1"/>
</dbReference>
<keyword evidence="3" id="KW-0677">Repeat</keyword>
<dbReference type="PROSITE" id="PS50088">
    <property type="entry name" value="ANK_REPEAT"/>
    <property type="match status" value="3"/>
</dbReference>
<dbReference type="InterPro" id="IPR052311">
    <property type="entry name" value="MMS22L-TONSL_complex_comp"/>
</dbReference>
<evidence type="ECO:0000256" key="6">
    <source>
        <dbReference type="SAM" id="MobiDB-lite"/>
    </source>
</evidence>
<dbReference type="VEuPathDB" id="VectorBase:AFAF004324"/>
<evidence type="ECO:0000313" key="8">
    <source>
        <dbReference type="Proteomes" id="UP000075886"/>
    </source>
</evidence>
<name>A0A182Q708_9DIPT</name>
<dbReference type="SMART" id="SM00028">
    <property type="entry name" value="TPR"/>
    <property type="match status" value="6"/>
</dbReference>
<dbReference type="EnsemblMetazoa" id="AFAF004324-RA">
    <property type="protein sequence ID" value="AFAF004324-PA"/>
    <property type="gene ID" value="AFAF004324"/>
</dbReference>
<organism evidence="7 8">
    <name type="scientific">Anopheles farauti</name>
    <dbReference type="NCBI Taxonomy" id="69004"/>
    <lineage>
        <taxon>Eukaryota</taxon>
        <taxon>Metazoa</taxon>
        <taxon>Ecdysozoa</taxon>
        <taxon>Arthropoda</taxon>
        <taxon>Hexapoda</taxon>
        <taxon>Insecta</taxon>
        <taxon>Pterygota</taxon>
        <taxon>Neoptera</taxon>
        <taxon>Endopterygota</taxon>
        <taxon>Diptera</taxon>
        <taxon>Nematocera</taxon>
        <taxon>Culicoidea</taxon>
        <taxon>Culicidae</taxon>
        <taxon>Anophelinae</taxon>
        <taxon>Anopheles</taxon>
    </lineage>
</organism>
<dbReference type="SUPFAM" id="SSF52047">
    <property type="entry name" value="RNI-like"/>
    <property type="match status" value="1"/>
</dbReference>
<feature type="compositionally biased region" description="Low complexity" evidence="6">
    <location>
        <begin position="968"/>
        <end position="988"/>
    </location>
</feature>
<dbReference type="STRING" id="69004.A0A182Q708"/>
<feature type="compositionally biased region" description="Polar residues" evidence="6">
    <location>
        <begin position="765"/>
        <end position="781"/>
    </location>
</feature>
<dbReference type="EMBL" id="AXCN02000399">
    <property type="status" value="NOT_ANNOTATED_CDS"/>
    <property type="molecule type" value="Genomic_DNA"/>
</dbReference>
<accession>A0A182Q708</accession>
<feature type="repeat" description="ANK" evidence="5">
    <location>
        <begin position="573"/>
        <end position="605"/>
    </location>
</feature>
<evidence type="ECO:0000256" key="3">
    <source>
        <dbReference type="ARBA" id="ARBA00022737"/>
    </source>
</evidence>
<dbReference type="SUPFAM" id="SSF48403">
    <property type="entry name" value="Ankyrin repeat"/>
    <property type="match status" value="1"/>
</dbReference>
<dbReference type="PROSITE" id="PS50297">
    <property type="entry name" value="ANK_REP_REGION"/>
    <property type="match status" value="3"/>
</dbReference>
<feature type="region of interest" description="Disordered" evidence="6">
    <location>
        <begin position="722"/>
        <end position="781"/>
    </location>
</feature>
<keyword evidence="4" id="KW-0539">Nucleus</keyword>
<evidence type="ECO:0000256" key="5">
    <source>
        <dbReference type="PROSITE-ProRule" id="PRU00023"/>
    </source>
</evidence>
<feature type="compositionally biased region" description="Acidic residues" evidence="6">
    <location>
        <begin position="502"/>
        <end position="511"/>
    </location>
</feature>
<feature type="compositionally biased region" description="Polar residues" evidence="6">
    <location>
        <begin position="1014"/>
        <end position="1040"/>
    </location>
</feature>
<dbReference type="GO" id="GO:0000724">
    <property type="term" value="P:double-strand break repair via homologous recombination"/>
    <property type="evidence" value="ECO:0007669"/>
    <property type="project" value="TreeGrafter"/>
</dbReference>
<reference evidence="7" key="2">
    <citation type="submission" date="2020-05" db="UniProtKB">
        <authorList>
            <consortium name="EnsemblMetazoa"/>
        </authorList>
    </citation>
    <scope>IDENTIFICATION</scope>
    <source>
        <strain evidence="7">FAR1</strain>
    </source>
</reference>
<evidence type="ECO:0000256" key="1">
    <source>
        <dbReference type="ARBA" id="ARBA00004123"/>
    </source>
</evidence>
<reference evidence="8" key="1">
    <citation type="submission" date="2014-01" db="EMBL/GenBank/DDBJ databases">
        <title>The Genome Sequence of Anopheles farauti FAR1 (V2).</title>
        <authorList>
            <consortium name="The Broad Institute Genomics Platform"/>
            <person name="Neafsey D.E."/>
            <person name="Besansky N."/>
            <person name="Howell P."/>
            <person name="Walton C."/>
            <person name="Young S.K."/>
            <person name="Zeng Q."/>
            <person name="Gargeya S."/>
            <person name="Fitzgerald M."/>
            <person name="Haas B."/>
            <person name="Abouelleil A."/>
            <person name="Allen A.W."/>
            <person name="Alvarado L."/>
            <person name="Arachchi H.M."/>
            <person name="Berlin A.M."/>
            <person name="Chapman S.B."/>
            <person name="Gainer-Dewar J."/>
            <person name="Goldberg J."/>
            <person name="Griggs A."/>
            <person name="Gujja S."/>
            <person name="Hansen M."/>
            <person name="Howarth C."/>
            <person name="Imamovic A."/>
            <person name="Ireland A."/>
            <person name="Larimer J."/>
            <person name="McCowan C."/>
            <person name="Murphy C."/>
            <person name="Pearson M."/>
            <person name="Poon T.W."/>
            <person name="Priest M."/>
            <person name="Roberts A."/>
            <person name="Saif S."/>
            <person name="Shea T."/>
            <person name="Sisk P."/>
            <person name="Sykes S."/>
            <person name="Wortman J."/>
            <person name="Nusbaum C."/>
            <person name="Birren B."/>
        </authorList>
    </citation>
    <scope>NUCLEOTIDE SEQUENCE [LARGE SCALE GENOMIC DNA]</scope>
    <source>
        <strain evidence="8">FAR1</strain>
    </source>
</reference>
<feature type="region of interest" description="Disordered" evidence="6">
    <location>
        <begin position="828"/>
        <end position="852"/>
    </location>
</feature>
<feature type="region of interest" description="Disordered" evidence="6">
    <location>
        <begin position="1006"/>
        <end position="1044"/>
    </location>
</feature>
<dbReference type="GO" id="GO:0043596">
    <property type="term" value="C:nuclear replication fork"/>
    <property type="evidence" value="ECO:0007669"/>
    <property type="project" value="TreeGrafter"/>
</dbReference>
<dbReference type="Proteomes" id="UP000075886">
    <property type="component" value="Unassembled WGS sequence"/>
</dbReference>
<dbReference type="Gene3D" id="3.80.10.10">
    <property type="entry name" value="Ribonuclease Inhibitor"/>
    <property type="match status" value="1"/>
</dbReference>
<evidence type="ECO:0000256" key="4">
    <source>
        <dbReference type="ARBA" id="ARBA00023242"/>
    </source>
</evidence>
<dbReference type="GO" id="GO:0031297">
    <property type="term" value="P:replication fork processing"/>
    <property type="evidence" value="ECO:0007669"/>
    <property type="project" value="TreeGrafter"/>
</dbReference>
<dbReference type="Gene3D" id="1.25.40.10">
    <property type="entry name" value="Tetratricopeptide repeat domain"/>
    <property type="match status" value="2"/>
</dbReference>
<dbReference type="Gene3D" id="1.25.40.20">
    <property type="entry name" value="Ankyrin repeat-containing domain"/>
    <property type="match status" value="1"/>
</dbReference>
<feature type="compositionally biased region" description="Basic and acidic residues" evidence="6">
    <location>
        <begin position="838"/>
        <end position="847"/>
    </location>
</feature>
<keyword evidence="5" id="KW-0040">ANK repeat</keyword>
<protein>
    <submittedName>
        <fullName evidence="7">Uncharacterized protein</fullName>
    </submittedName>
</protein>
<dbReference type="SUPFAM" id="SSF48452">
    <property type="entry name" value="TPR-like"/>
    <property type="match status" value="3"/>
</dbReference>
<feature type="compositionally biased region" description="Basic and acidic residues" evidence="6">
    <location>
        <begin position="726"/>
        <end position="742"/>
    </location>
</feature>
<dbReference type="InterPro" id="IPR011990">
    <property type="entry name" value="TPR-like_helical_dom_sf"/>
</dbReference>